<dbReference type="InterPro" id="IPR015424">
    <property type="entry name" value="PyrdxlP-dep_Trfase"/>
</dbReference>
<evidence type="ECO:0000313" key="7">
    <source>
        <dbReference type="Proteomes" id="UP000252355"/>
    </source>
</evidence>
<comment type="similarity">
    <text evidence="3">Belongs to the class-V pyridoxal-phosphate-dependent aminotransferase family.</text>
</comment>
<dbReference type="EMBL" id="QOQW01000017">
    <property type="protein sequence ID" value="RCK78951.1"/>
    <property type="molecule type" value="Genomic_DNA"/>
</dbReference>
<dbReference type="InterPro" id="IPR000192">
    <property type="entry name" value="Aminotrans_V_dom"/>
</dbReference>
<dbReference type="Proteomes" id="UP000252355">
    <property type="component" value="Unassembled WGS sequence"/>
</dbReference>
<organism evidence="6 7">
    <name type="scientific">Candidatus Ozemobacter sibiricus</name>
    <dbReference type="NCBI Taxonomy" id="2268124"/>
    <lineage>
        <taxon>Bacteria</taxon>
        <taxon>Candidatus Ozemobacteria</taxon>
        <taxon>Candidatus Ozemobacterales</taxon>
        <taxon>Candidatus Ozemobacteraceae</taxon>
        <taxon>Candidatus Ozemobacter</taxon>
    </lineage>
</organism>
<proteinExistence type="inferred from homology"/>
<gene>
    <name evidence="6" type="ORF">OZSIB_0502</name>
</gene>
<dbReference type="InterPro" id="IPR020578">
    <property type="entry name" value="Aminotrans_V_PyrdxlP_BS"/>
</dbReference>
<name>A0A367ZNM6_9BACT</name>
<evidence type="ECO:0000256" key="1">
    <source>
        <dbReference type="ARBA" id="ARBA00001933"/>
    </source>
</evidence>
<dbReference type="Gene3D" id="3.40.640.10">
    <property type="entry name" value="Type I PLP-dependent aspartate aminotransferase-like (Major domain)"/>
    <property type="match status" value="1"/>
</dbReference>
<sequence length="384" mass="41360">MTPGRFAGAPGSRYFDNAATSFPKPPGVARAMARYLDEMGGSYGRSAYPRAREVARLIERTRDRLAETLGTRLAEQVVFQPNATTALNTVLQGFSYHRGKVLVTPLEHNAVMRPLAELARRGLLHWEVMPHHADGTVDLDRLPAAVTPDVRLAVVNHMSNVNGVVQPLAAIKERLGAVPVLVDASQSLGTVPLRTDEWNLDYVAVTGHKGLLGPTGTGALFLRRPETVAPLIWGGTGSRSDRFEMPDELPDRFEAGTANLAGLCGLLAALEERPAPRHELAAFLALLERLRRLPGMIVWAAADPAAQGEVASITVAGRDPADLGNRLAERFGIEVRIGLQCAPLAHRTLGTFPQGTVRLAPSIYHSPADLEFLAAALEEVVRGT</sequence>
<dbReference type="Gene3D" id="3.90.1150.10">
    <property type="entry name" value="Aspartate Aminotransferase, domain 1"/>
    <property type="match status" value="1"/>
</dbReference>
<dbReference type="PANTHER" id="PTHR43586:SF4">
    <property type="entry name" value="ISOPENICILLIN N EPIMERASE"/>
    <property type="match status" value="1"/>
</dbReference>
<protein>
    <submittedName>
        <fullName evidence="6">Cysteine desulfurase</fullName>
    </submittedName>
</protein>
<comment type="caution">
    <text evidence="6">The sequence shown here is derived from an EMBL/GenBank/DDBJ whole genome shotgun (WGS) entry which is preliminary data.</text>
</comment>
<evidence type="ECO:0000256" key="4">
    <source>
        <dbReference type="RuleBase" id="RU004504"/>
    </source>
</evidence>
<keyword evidence="2" id="KW-0663">Pyridoxal phosphate</keyword>
<dbReference type="PROSITE" id="PS00595">
    <property type="entry name" value="AA_TRANSFER_CLASS_5"/>
    <property type="match status" value="1"/>
</dbReference>
<dbReference type="PANTHER" id="PTHR43586">
    <property type="entry name" value="CYSTEINE DESULFURASE"/>
    <property type="match status" value="1"/>
</dbReference>
<evidence type="ECO:0000256" key="3">
    <source>
        <dbReference type="RuleBase" id="RU004075"/>
    </source>
</evidence>
<evidence type="ECO:0000259" key="5">
    <source>
        <dbReference type="Pfam" id="PF00266"/>
    </source>
</evidence>
<evidence type="ECO:0000256" key="2">
    <source>
        <dbReference type="ARBA" id="ARBA00022898"/>
    </source>
</evidence>
<dbReference type="AlphaFoldDB" id="A0A367ZNM6"/>
<dbReference type="SUPFAM" id="SSF53383">
    <property type="entry name" value="PLP-dependent transferases"/>
    <property type="match status" value="1"/>
</dbReference>
<feature type="domain" description="Aminotransferase class V" evidence="5">
    <location>
        <begin position="14"/>
        <end position="371"/>
    </location>
</feature>
<dbReference type="InterPro" id="IPR015421">
    <property type="entry name" value="PyrdxlP-dep_Trfase_major"/>
</dbReference>
<dbReference type="Pfam" id="PF00266">
    <property type="entry name" value="Aminotran_5"/>
    <property type="match status" value="1"/>
</dbReference>
<dbReference type="InterPro" id="IPR015422">
    <property type="entry name" value="PyrdxlP-dep_Trfase_small"/>
</dbReference>
<accession>A0A367ZNM6</accession>
<evidence type="ECO:0000313" key="6">
    <source>
        <dbReference type="EMBL" id="RCK78951.1"/>
    </source>
</evidence>
<reference evidence="6 7" key="1">
    <citation type="submission" date="2018-05" db="EMBL/GenBank/DDBJ databases">
        <title>A metagenomic window into the 2 km-deep terrestrial subsurface aquifer revealed taxonomically and functionally diverse microbial community comprising novel uncultured bacterial lineages.</title>
        <authorList>
            <person name="Kadnikov V.V."/>
            <person name="Mardanov A.V."/>
            <person name="Beletsky A.V."/>
            <person name="Banks D."/>
            <person name="Pimenov N.V."/>
            <person name="Frank Y.A."/>
            <person name="Karnachuk O.V."/>
            <person name="Ravin N.V."/>
        </authorList>
    </citation>
    <scope>NUCLEOTIDE SEQUENCE [LARGE SCALE GENOMIC DNA]</scope>
    <source>
        <strain evidence="6">BY5</strain>
    </source>
</reference>
<comment type="cofactor">
    <cofactor evidence="1 4">
        <name>pyridoxal 5'-phosphate</name>
        <dbReference type="ChEBI" id="CHEBI:597326"/>
    </cofactor>
</comment>